<dbReference type="Proteomes" id="UP000284557">
    <property type="component" value="Unassembled WGS sequence"/>
</dbReference>
<gene>
    <name evidence="1" type="ORF">D2E76_16210</name>
</gene>
<name>A0ABD7HN07_9MYCO</name>
<comment type="caution">
    <text evidence="1">The sequence shown here is derived from an EMBL/GenBank/DDBJ whole genome shotgun (WGS) entry which is preliminary data.</text>
</comment>
<evidence type="ECO:0000313" key="1">
    <source>
        <dbReference type="EMBL" id="RIT36907.1"/>
    </source>
</evidence>
<dbReference type="RefSeq" id="WP_119596551.1">
    <property type="nucleotide sequence ID" value="NZ_QXBN01000012.1"/>
</dbReference>
<evidence type="ECO:0000313" key="2">
    <source>
        <dbReference type="Proteomes" id="UP000284557"/>
    </source>
</evidence>
<sequence>MTDAIQRFRMKPVEIEAVRYEVHVRHDWDGASAVAEWCGGKFCPGAPGNFPQKPGYPHIELASGEWVDPGDWIVRGIDGKFSRCSPDVFELTHEPVGPA</sequence>
<protein>
    <submittedName>
        <fullName evidence="1">Uncharacterized protein</fullName>
    </submittedName>
</protein>
<dbReference type="EMBL" id="QXBN01000012">
    <property type="protein sequence ID" value="RIT36907.1"/>
    <property type="molecule type" value="Genomic_DNA"/>
</dbReference>
<dbReference type="AlphaFoldDB" id="A0ABD7HN07"/>
<reference evidence="1 2" key="1">
    <citation type="submission" date="2018-08" db="EMBL/GenBank/DDBJ databases">
        <title>Linezolid Resistance in Mycobacterium abscessus: MIC Distribution and Comprehensive Investigation of Resistance Mechanisms.</title>
        <authorList>
            <person name="Ye M."/>
            <person name="Xu L."/>
            <person name="Zou Y."/>
            <person name="Li B."/>
            <person name="Guo Q."/>
            <person name="Zhang Y."/>
            <person name="Zhan M."/>
            <person name="Xu B."/>
            <person name="Yu F."/>
            <person name="Zhang Z."/>
            <person name="Chu H."/>
        </authorList>
    </citation>
    <scope>NUCLEOTIDE SEQUENCE [LARGE SCALE GENOMIC DNA]</scope>
    <source>
        <strain evidence="1 2">G143</strain>
    </source>
</reference>
<accession>A0ABD7HN07</accession>
<proteinExistence type="predicted"/>
<organism evidence="1 2">
    <name type="scientific">Mycobacteroides abscessus</name>
    <dbReference type="NCBI Taxonomy" id="36809"/>
    <lineage>
        <taxon>Bacteria</taxon>
        <taxon>Bacillati</taxon>
        <taxon>Actinomycetota</taxon>
        <taxon>Actinomycetes</taxon>
        <taxon>Mycobacteriales</taxon>
        <taxon>Mycobacteriaceae</taxon>
        <taxon>Mycobacteroides</taxon>
    </lineage>
</organism>